<accession>A0A5R8P829</accession>
<evidence type="ECO:0000313" key="8">
    <source>
        <dbReference type="EMBL" id="TLG00361.1"/>
    </source>
</evidence>
<keyword evidence="3" id="KW-0285">Flavoprotein</keyword>
<reference evidence="8 9" key="1">
    <citation type="submission" date="2019-05" db="EMBL/GenBank/DDBJ databases">
        <title>Genomes sequences of two Nocardia cyriacigeorgica environmental isolates, type strains Nocardia asteroides ATCC 19247 and Nocardia cyriacigeorgica DSM 44484.</title>
        <authorList>
            <person name="Vautrin F."/>
            <person name="Bergeron E."/>
            <person name="Dubost A."/>
            <person name="Abrouk D."/>
            <person name="Rodriguez Nava V."/>
            <person name="Pujic P."/>
        </authorList>
    </citation>
    <scope>NUCLEOTIDE SEQUENCE [LARGE SCALE GENOMIC DNA]</scope>
    <source>
        <strain evidence="8 9">EML 1456</strain>
    </source>
</reference>
<dbReference type="SUPFAM" id="SSF51905">
    <property type="entry name" value="FAD/NAD(P)-binding domain"/>
    <property type="match status" value="1"/>
</dbReference>
<evidence type="ECO:0000256" key="3">
    <source>
        <dbReference type="ARBA" id="ARBA00022630"/>
    </source>
</evidence>
<dbReference type="Proteomes" id="UP000308349">
    <property type="component" value="Unassembled WGS sequence"/>
</dbReference>
<evidence type="ECO:0000256" key="7">
    <source>
        <dbReference type="ARBA" id="ARBA00023033"/>
    </source>
</evidence>
<evidence type="ECO:0000256" key="2">
    <source>
        <dbReference type="ARBA" id="ARBA00010139"/>
    </source>
</evidence>
<keyword evidence="7" id="KW-0503">Monooxygenase</keyword>
<dbReference type="Gene3D" id="3.50.50.60">
    <property type="entry name" value="FAD/NAD(P)-binding domain"/>
    <property type="match status" value="1"/>
</dbReference>
<dbReference type="EMBL" id="VBUU01000031">
    <property type="protein sequence ID" value="TLG00361.1"/>
    <property type="molecule type" value="Genomic_DNA"/>
</dbReference>
<comment type="caution">
    <text evidence="8">The sequence shown here is derived from an EMBL/GenBank/DDBJ whole genome shotgun (WGS) entry which is preliminary data.</text>
</comment>
<protein>
    <submittedName>
        <fullName evidence="8">Uncharacterized protein</fullName>
    </submittedName>
</protein>
<evidence type="ECO:0000256" key="6">
    <source>
        <dbReference type="ARBA" id="ARBA00023002"/>
    </source>
</evidence>
<evidence type="ECO:0000256" key="5">
    <source>
        <dbReference type="ARBA" id="ARBA00022857"/>
    </source>
</evidence>
<name>A0A5R8P829_9NOCA</name>
<evidence type="ECO:0000256" key="4">
    <source>
        <dbReference type="ARBA" id="ARBA00022827"/>
    </source>
</evidence>
<dbReference type="PANTHER" id="PTHR43098">
    <property type="entry name" value="L-ORNITHINE N(5)-MONOOXYGENASE-RELATED"/>
    <property type="match status" value="1"/>
</dbReference>
<dbReference type="InterPro" id="IPR050775">
    <property type="entry name" value="FAD-binding_Monooxygenases"/>
</dbReference>
<proteinExistence type="inferred from homology"/>
<keyword evidence="6" id="KW-0560">Oxidoreductase</keyword>
<evidence type="ECO:0000313" key="9">
    <source>
        <dbReference type="Proteomes" id="UP000308349"/>
    </source>
</evidence>
<keyword evidence="5" id="KW-0521">NADP</keyword>
<dbReference type="GO" id="GO:0016709">
    <property type="term" value="F:oxidoreductase activity, acting on paired donors, with incorporation or reduction of molecular oxygen, NAD(P)H as one donor, and incorporation of one atom of oxygen"/>
    <property type="evidence" value="ECO:0007669"/>
    <property type="project" value="UniProtKB-ARBA"/>
</dbReference>
<organism evidence="8 9">
    <name type="scientific">Nocardia cyriacigeorgica</name>
    <dbReference type="NCBI Taxonomy" id="135487"/>
    <lineage>
        <taxon>Bacteria</taxon>
        <taxon>Bacillati</taxon>
        <taxon>Actinomycetota</taxon>
        <taxon>Actinomycetes</taxon>
        <taxon>Mycobacteriales</taxon>
        <taxon>Nocardiaceae</taxon>
        <taxon>Nocardia</taxon>
    </lineage>
</organism>
<dbReference type="InterPro" id="IPR036188">
    <property type="entry name" value="FAD/NAD-bd_sf"/>
</dbReference>
<evidence type="ECO:0000256" key="1">
    <source>
        <dbReference type="ARBA" id="ARBA00001974"/>
    </source>
</evidence>
<dbReference type="AlphaFoldDB" id="A0A5R8P829"/>
<sequence>MQPLLHGRALVVIDLALRAIVGLPGTVVHPVMDRFDAVCLALYRRYLARVVGDPETRAGLTPNFGPVAKRPTLSNGYLRAYNRANVALVTTPIEKITPTGVRTADSTLHRFDALILATGYEVFSDPETYRPGTVLGRNGFDLAKFYNEGVVMTGMADGVGKTEAAASAARPVTLGRVGIEFSRRAGLRLRLANDFRGAEIGTFIRREFDSRAHSVADRTTAA</sequence>
<dbReference type="PANTHER" id="PTHR43098:SF3">
    <property type="entry name" value="L-ORNITHINE N(5)-MONOOXYGENASE-RELATED"/>
    <property type="match status" value="1"/>
</dbReference>
<keyword evidence="4" id="KW-0274">FAD</keyword>
<comment type="similarity">
    <text evidence="2">Belongs to the FAD-binding monooxygenase family.</text>
</comment>
<comment type="cofactor">
    <cofactor evidence="1">
        <name>FAD</name>
        <dbReference type="ChEBI" id="CHEBI:57692"/>
    </cofactor>
</comment>
<gene>
    <name evidence="8" type="ORF">FEK35_24275</name>
</gene>